<gene>
    <name evidence="5" type="ORF">LVJ82_08795</name>
</gene>
<reference evidence="5 6" key="1">
    <citation type="journal article" date="2022" name="Res Sq">
        <title>Evolution of multicellular longitudinally dividing oral cavity symbionts (Neisseriaceae).</title>
        <authorList>
            <person name="Nyongesa S."/>
            <person name="Weber P."/>
            <person name="Bernet E."/>
            <person name="Pullido F."/>
            <person name="Nieckarz M."/>
            <person name="Delaby M."/>
            <person name="Nieves C."/>
            <person name="Viehboeck T."/>
            <person name="Krause N."/>
            <person name="Rivera-Millot A."/>
            <person name="Nakamura A."/>
            <person name="Vischer N."/>
            <person name="VanNieuwenhze M."/>
            <person name="Brun Y."/>
            <person name="Cava F."/>
            <person name="Bulgheresi S."/>
            <person name="Veyrier F."/>
        </authorList>
    </citation>
    <scope>NUCLEOTIDE SEQUENCE [LARGE SCALE GENOMIC DNA]</scope>
    <source>
        <strain evidence="5 6">SN4</strain>
    </source>
</reference>
<dbReference type="PANTHER" id="PTHR43827:SF3">
    <property type="entry name" value="NADP-DEPENDENT OXIDOREDUCTASE DOMAIN-CONTAINING PROTEIN"/>
    <property type="match status" value="1"/>
</dbReference>
<dbReference type="PROSITE" id="PS00798">
    <property type="entry name" value="ALDOKETO_REDUCTASE_1"/>
    <property type="match status" value="1"/>
</dbReference>
<keyword evidence="6" id="KW-1185">Reference proteome</keyword>
<dbReference type="InterPro" id="IPR020471">
    <property type="entry name" value="AKR"/>
</dbReference>
<evidence type="ECO:0000256" key="3">
    <source>
        <dbReference type="ARBA" id="ARBA00023002"/>
    </source>
</evidence>
<organism evidence="5 6">
    <name type="scientific">Vitreoscilla massiliensis</name>
    <dbReference type="NCBI Taxonomy" id="1689272"/>
    <lineage>
        <taxon>Bacteria</taxon>
        <taxon>Pseudomonadati</taxon>
        <taxon>Pseudomonadota</taxon>
        <taxon>Betaproteobacteria</taxon>
        <taxon>Neisseriales</taxon>
        <taxon>Neisseriaceae</taxon>
        <taxon>Vitreoscilla</taxon>
    </lineage>
</organism>
<accession>A0ABY4E5J8</accession>
<evidence type="ECO:0000313" key="6">
    <source>
        <dbReference type="Proteomes" id="UP000832011"/>
    </source>
</evidence>
<dbReference type="InterPro" id="IPR036812">
    <property type="entry name" value="NAD(P)_OxRdtase_dom_sf"/>
</dbReference>
<keyword evidence="2" id="KW-0521">NADP</keyword>
<proteinExistence type="inferred from homology"/>
<dbReference type="PIRSF" id="PIRSF000097">
    <property type="entry name" value="AKR"/>
    <property type="match status" value="1"/>
</dbReference>
<dbReference type="EMBL" id="CP091511">
    <property type="protein sequence ID" value="UOO91046.1"/>
    <property type="molecule type" value="Genomic_DNA"/>
</dbReference>
<dbReference type="SUPFAM" id="SSF51430">
    <property type="entry name" value="NAD(P)-linked oxidoreductase"/>
    <property type="match status" value="1"/>
</dbReference>
<dbReference type="PRINTS" id="PR00069">
    <property type="entry name" value="ALDKETRDTASE"/>
</dbReference>
<name>A0ABY4E5J8_9NEIS</name>
<evidence type="ECO:0000256" key="1">
    <source>
        <dbReference type="ARBA" id="ARBA00007905"/>
    </source>
</evidence>
<dbReference type="Pfam" id="PF00248">
    <property type="entry name" value="Aldo_ket_red"/>
    <property type="match status" value="1"/>
</dbReference>
<feature type="domain" description="NADP-dependent oxidoreductase" evidence="4">
    <location>
        <begin position="9"/>
        <end position="254"/>
    </location>
</feature>
<evidence type="ECO:0000256" key="2">
    <source>
        <dbReference type="ARBA" id="ARBA00022857"/>
    </source>
</evidence>
<sequence length="271" mass="29846">MSQYIDMPRLGLGTWRLEGQQASDTVAQAIQLGYRHIDTATRYENEAAVGIGLQQSGVARKELFVTTKIWYDQLAPEAMRRSAAASLEKLQLDMVDLLLIHWPNPDPAWNMAASLETLAEIKQQGWAKHIGVANFPVALLQQAWGIIGEELKVNQVEYHFALQQQALLEFTQSHNMLLTAYSPLARGDFNDNPVLQAIATKHGANVGQIALAWLLRQDGVAAIPKASSVAHLQSNLQAAAIALDGDDLAQLQAIPKDQRLINPDFAPQWDA</sequence>
<dbReference type="InterPro" id="IPR023210">
    <property type="entry name" value="NADP_OxRdtase_dom"/>
</dbReference>
<dbReference type="InterPro" id="IPR018170">
    <property type="entry name" value="Aldo/ket_reductase_CS"/>
</dbReference>
<dbReference type="RefSeq" id="WP_058305182.1">
    <property type="nucleotide sequence ID" value="NZ_CABKVG010000006.1"/>
</dbReference>
<protein>
    <submittedName>
        <fullName evidence="5">Aldo/keto reductase</fullName>
    </submittedName>
</protein>
<keyword evidence="3" id="KW-0560">Oxidoreductase</keyword>
<dbReference type="PANTHER" id="PTHR43827">
    <property type="entry name" value="2,5-DIKETO-D-GLUCONIC ACID REDUCTASE"/>
    <property type="match status" value="1"/>
</dbReference>
<comment type="similarity">
    <text evidence="1">Belongs to the aldo/keto reductase family.</text>
</comment>
<evidence type="ECO:0000259" key="4">
    <source>
        <dbReference type="Pfam" id="PF00248"/>
    </source>
</evidence>
<dbReference type="Proteomes" id="UP000832011">
    <property type="component" value="Chromosome"/>
</dbReference>
<dbReference type="Gene3D" id="3.20.20.100">
    <property type="entry name" value="NADP-dependent oxidoreductase domain"/>
    <property type="match status" value="1"/>
</dbReference>
<evidence type="ECO:0000313" key="5">
    <source>
        <dbReference type="EMBL" id="UOO91046.1"/>
    </source>
</evidence>